<proteinExistence type="predicted"/>
<feature type="transmembrane region" description="Helical" evidence="1">
    <location>
        <begin position="6"/>
        <end position="28"/>
    </location>
</feature>
<keyword evidence="1" id="KW-1133">Transmembrane helix</keyword>
<keyword evidence="1" id="KW-0472">Membrane</keyword>
<organism evidence="2 3">
    <name type="scientific">Rotaria magnacalcarata</name>
    <dbReference type="NCBI Taxonomy" id="392030"/>
    <lineage>
        <taxon>Eukaryota</taxon>
        <taxon>Metazoa</taxon>
        <taxon>Spiralia</taxon>
        <taxon>Gnathifera</taxon>
        <taxon>Rotifera</taxon>
        <taxon>Eurotatoria</taxon>
        <taxon>Bdelloidea</taxon>
        <taxon>Philodinida</taxon>
        <taxon>Philodinidae</taxon>
        <taxon>Rotaria</taxon>
    </lineage>
</organism>
<accession>A0A8S2XN27</accession>
<evidence type="ECO:0000313" key="2">
    <source>
        <dbReference type="EMBL" id="CAF4500802.1"/>
    </source>
</evidence>
<protein>
    <submittedName>
        <fullName evidence="2">Uncharacterized protein</fullName>
    </submittedName>
</protein>
<gene>
    <name evidence="2" type="ORF">GIL414_LOCUS34711</name>
</gene>
<sequence>MDITSLIIIICVVVPALLAVSICVIIFYSNCGNDRKFHGQRS</sequence>
<keyword evidence="1" id="KW-0812">Transmembrane</keyword>
<evidence type="ECO:0000313" key="3">
    <source>
        <dbReference type="Proteomes" id="UP000681720"/>
    </source>
</evidence>
<name>A0A8S2XN27_9BILA</name>
<reference evidence="2" key="1">
    <citation type="submission" date="2021-02" db="EMBL/GenBank/DDBJ databases">
        <authorList>
            <person name="Nowell W R."/>
        </authorList>
    </citation>
    <scope>NUCLEOTIDE SEQUENCE</scope>
</reference>
<evidence type="ECO:0000256" key="1">
    <source>
        <dbReference type="SAM" id="Phobius"/>
    </source>
</evidence>
<comment type="caution">
    <text evidence="2">The sequence shown here is derived from an EMBL/GenBank/DDBJ whole genome shotgun (WGS) entry which is preliminary data.</text>
</comment>
<dbReference type="Proteomes" id="UP000681720">
    <property type="component" value="Unassembled WGS sequence"/>
</dbReference>
<dbReference type="EMBL" id="CAJOBJ010080962">
    <property type="protein sequence ID" value="CAF4500802.1"/>
    <property type="molecule type" value="Genomic_DNA"/>
</dbReference>
<dbReference type="AlphaFoldDB" id="A0A8S2XN27"/>
<feature type="non-terminal residue" evidence="2">
    <location>
        <position position="1"/>
    </location>
</feature>